<dbReference type="Gene3D" id="1.10.10.10">
    <property type="entry name" value="Winged helix-like DNA-binding domain superfamily/Winged helix DNA-binding domain"/>
    <property type="match status" value="1"/>
</dbReference>
<dbReference type="InterPro" id="IPR039425">
    <property type="entry name" value="RNA_pol_sigma-70-like"/>
</dbReference>
<keyword evidence="2" id="KW-0805">Transcription regulation</keyword>
<evidence type="ECO:0000259" key="8">
    <source>
        <dbReference type="Pfam" id="PF08281"/>
    </source>
</evidence>
<dbReference type="PANTHER" id="PTHR43133">
    <property type="entry name" value="RNA POLYMERASE ECF-TYPE SIGMA FACTO"/>
    <property type="match status" value="1"/>
</dbReference>
<sequence>MQKLGQDSQQGPDPTSRAQPTPRGDRDFEDWALAHADQLMRTAVFLTGDHHLAEDLLQDTLERTYLHWRRVQEPAAYARTVMVRAVTDRWRRRGRRPREVTLDGLWPEQGSGHDIAAPGSNRRTSHDISHDTAERYAEQDEAVTALRQLSPRQRAVLVLRYYEDWTEAQIADALNCSTGTVKTQASRGLSRLRQLLDTSRADPPGSEPPRVDPPRAGAAQGARTRSSAATAPPSVTAAAAAPDVTPSAATPPDLAVPGTHPVPSHEERTR</sequence>
<evidence type="ECO:0000313" key="9">
    <source>
        <dbReference type="EMBL" id="ABS04102.1"/>
    </source>
</evidence>
<evidence type="ECO:0000313" key="10">
    <source>
        <dbReference type="Proteomes" id="UP000001116"/>
    </source>
</evidence>
<evidence type="ECO:0000259" key="7">
    <source>
        <dbReference type="Pfam" id="PF04542"/>
    </source>
</evidence>
<dbReference type="RefSeq" id="WP_012087669.1">
    <property type="nucleotide sequence ID" value="NC_009664.2"/>
</dbReference>
<keyword evidence="3" id="KW-0731">Sigma factor</keyword>
<dbReference type="Pfam" id="PF08281">
    <property type="entry name" value="Sigma70_r4_2"/>
    <property type="match status" value="1"/>
</dbReference>
<dbReference type="PANTHER" id="PTHR43133:SF50">
    <property type="entry name" value="ECF RNA POLYMERASE SIGMA FACTOR SIGM"/>
    <property type="match status" value="1"/>
</dbReference>
<proteinExistence type="inferred from homology"/>
<dbReference type="KEGG" id="kra:Krad_2630"/>
<feature type="region of interest" description="Disordered" evidence="6">
    <location>
        <begin position="103"/>
        <end position="126"/>
    </location>
</feature>
<evidence type="ECO:0000256" key="3">
    <source>
        <dbReference type="ARBA" id="ARBA00023082"/>
    </source>
</evidence>
<dbReference type="AlphaFoldDB" id="A6WBB3"/>
<dbReference type="InterPro" id="IPR013325">
    <property type="entry name" value="RNA_pol_sigma_r2"/>
</dbReference>
<keyword evidence="5" id="KW-0804">Transcription</keyword>
<dbReference type="InterPro" id="IPR014284">
    <property type="entry name" value="RNA_pol_sigma-70_dom"/>
</dbReference>
<feature type="compositionally biased region" description="Polar residues" evidence="6">
    <location>
        <begin position="1"/>
        <end position="19"/>
    </location>
</feature>
<feature type="domain" description="RNA polymerase sigma factor 70 region 4 type 2" evidence="8">
    <location>
        <begin position="142"/>
        <end position="192"/>
    </location>
</feature>
<dbReference type="GO" id="GO:0006352">
    <property type="term" value="P:DNA-templated transcription initiation"/>
    <property type="evidence" value="ECO:0007669"/>
    <property type="project" value="InterPro"/>
</dbReference>
<organism evidence="9 10">
    <name type="scientific">Kineococcus radiotolerans (strain ATCC BAA-149 / DSM 14245 / SRS30216)</name>
    <dbReference type="NCBI Taxonomy" id="266940"/>
    <lineage>
        <taxon>Bacteria</taxon>
        <taxon>Bacillati</taxon>
        <taxon>Actinomycetota</taxon>
        <taxon>Actinomycetes</taxon>
        <taxon>Kineosporiales</taxon>
        <taxon>Kineosporiaceae</taxon>
        <taxon>Kineococcus</taxon>
    </lineage>
</organism>
<keyword evidence="10" id="KW-1185">Reference proteome</keyword>
<dbReference type="SUPFAM" id="SSF88659">
    <property type="entry name" value="Sigma3 and sigma4 domains of RNA polymerase sigma factors"/>
    <property type="match status" value="1"/>
</dbReference>
<dbReference type="GO" id="GO:0016987">
    <property type="term" value="F:sigma factor activity"/>
    <property type="evidence" value="ECO:0007669"/>
    <property type="project" value="UniProtKB-KW"/>
</dbReference>
<evidence type="ECO:0000256" key="5">
    <source>
        <dbReference type="ARBA" id="ARBA00023163"/>
    </source>
</evidence>
<evidence type="ECO:0000256" key="1">
    <source>
        <dbReference type="ARBA" id="ARBA00010641"/>
    </source>
</evidence>
<feature type="region of interest" description="Disordered" evidence="6">
    <location>
        <begin position="198"/>
        <end position="270"/>
    </location>
</feature>
<dbReference type="STRING" id="266940.Krad_2630"/>
<name>A6WBB3_KINRD</name>
<feature type="domain" description="RNA polymerase sigma-70 region 2" evidence="7">
    <location>
        <begin position="34"/>
        <end position="96"/>
    </location>
</feature>
<gene>
    <name evidence="9" type="ordered locus">Krad_2630</name>
</gene>
<dbReference type="Proteomes" id="UP000001116">
    <property type="component" value="Chromosome"/>
</dbReference>
<dbReference type="InterPro" id="IPR013324">
    <property type="entry name" value="RNA_pol_sigma_r3/r4-like"/>
</dbReference>
<dbReference type="Gene3D" id="1.10.1740.10">
    <property type="match status" value="1"/>
</dbReference>
<feature type="region of interest" description="Disordered" evidence="6">
    <location>
        <begin position="1"/>
        <end position="26"/>
    </location>
</feature>
<evidence type="ECO:0000256" key="6">
    <source>
        <dbReference type="SAM" id="MobiDB-lite"/>
    </source>
</evidence>
<feature type="compositionally biased region" description="Low complexity" evidence="6">
    <location>
        <begin position="214"/>
        <end position="252"/>
    </location>
</feature>
<dbReference type="EMBL" id="CP000750">
    <property type="protein sequence ID" value="ABS04102.1"/>
    <property type="molecule type" value="Genomic_DNA"/>
</dbReference>
<dbReference type="OrthoDB" id="3692620at2"/>
<evidence type="ECO:0000256" key="4">
    <source>
        <dbReference type="ARBA" id="ARBA00023125"/>
    </source>
</evidence>
<dbReference type="eggNOG" id="COG1595">
    <property type="taxonomic scope" value="Bacteria"/>
</dbReference>
<dbReference type="InterPro" id="IPR007627">
    <property type="entry name" value="RNA_pol_sigma70_r2"/>
</dbReference>
<dbReference type="SUPFAM" id="SSF88946">
    <property type="entry name" value="Sigma2 domain of RNA polymerase sigma factors"/>
    <property type="match status" value="1"/>
</dbReference>
<reference evidence="10" key="1">
    <citation type="journal article" date="2008" name="PLoS ONE">
        <title>Survival in nuclear waste, extreme resistance, and potential applications gleaned from the genome sequence of Kineococcus radiotolerans SRS30216.</title>
        <authorList>
            <person name="Bagwell C.E."/>
            <person name="Bhat S."/>
            <person name="Hawkins G.M."/>
            <person name="Smith B.W."/>
            <person name="Biswas T."/>
            <person name="Hoover T.R."/>
            <person name="Saunders E."/>
            <person name="Han C.S."/>
            <person name="Tsodikov O.V."/>
            <person name="Shimkets L.J."/>
        </authorList>
    </citation>
    <scope>NUCLEOTIDE SEQUENCE [LARGE SCALE GENOMIC DNA]</scope>
    <source>
        <strain evidence="10">ATCC BAA-149 / DSM 14245 / SRS30216</strain>
    </source>
</reference>
<dbReference type="HOGENOM" id="CLU_047691_15_4_11"/>
<accession>A6WBB3</accession>
<dbReference type="InterPro" id="IPR036388">
    <property type="entry name" value="WH-like_DNA-bd_sf"/>
</dbReference>
<protein>
    <submittedName>
        <fullName evidence="9">RNA polymerase, sigma-24 subunit, ECF subfamily</fullName>
    </submittedName>
</protein>
<evidence type="ECO:0000256" key="2">
    <source>
        <dbReference type="ARBA" id="ARBA00023015"/>
    </source>
</evidence>
<dbReference type="NCBIfam" id="TIGR02937">
    <property type="entry name" value="sigma70-ECF"/>
    <property type="match status" value="1"/>
</dbReference>
<dbReference type="Pfam" id="PF04542">
    <property type="entry name" value="Sigma70_r2"/>
    <property type="match status" value="1"/>
</dbReference>
<comment type="similarity">
    <text evidence="1">Belongs to the sigma-70 factor family. ECF subfamily.</text>
</comment>
<dbReference type="CDD" id="cd06171">
    <property type="entry name" value="Sigma70_r4"/>
    <property type="match status" value="1"/>
</dbReference>
<dbReference type="InterPro" id="IPR013249">
    <property type="entry name" value="RNA_pol_sigma70_r4_t2"/>
</dbReference>
<dbReference type="GO" id="GO:0003677">
    <property type="term" value="F:DNA binding"/>
    <property type="evidence" value="ECO:0007669"/>
    <property type="project" value="UniProtKB-KW"/>
</dbReference>
<keyword evidence="4" id="KW-0238">DNA-binding</keyword>